<dbReference type="Gene3D" id="1.20.5.160">
    <property type="entry name" value="Bacterial aa3 type cytochrome c oxidase subunit IV"/>
    <property type="match status" value="1"/>
</dbReference>
<sequence>MSEHTEADPEGGAPMDYQEHEKTFNLFIALTKWGTVATAAVLIAMAFGFFAGGGFFGGLIVFVLALIVAWFVL</sequence>
<reference evidence="3 4" key="1">
    <citation type="journal article" date="2017" name="Int. J. Syst. Evol. Microbiol.">
        <title>Roseitalea porphyridii gen. nov., sp. nov., isolated from a red alga, and reclassification of Hoeflea suaedae Chung et al. 2013 as Pseudohoeflea suaedae gen. nov., comb. nov.</title>
        <authorList>
            <person name="Hyeon J.W."/>
            <person name="Jeong S.E."/>
            <person name="Baek K."/>
            <person name="Jeon C.O."/>
        </authorList>
    </citation>
    <scope>NUCLEOTIDE SEQUENCE [LARGE SCALE GENOMIC DNA]</scope>
    <source>
        <strain evidence="3 4">MA7-20</strain>
    </source>
</reference>
<dbReference type="Proteomes" id="UP000293719">
    <property type="component" value="Chromosome"/>
</dbReference>
<evidence type="ECO:0000259" key="2">
    <source>
        <dbReference type="Pfam" id="PF07835"/>
    </source>
</evidence>
<evidence type="ECO:0000313" key="4">
    <source>
        <dbReference type="Proteomes" id="UP000293719"/>
    </source>
</evidence>
<dbReference type="KEGG" id="rpod:E0E05_14895"/>
<feature type="transmembrane region" description="Helical" evidence="1">
    <location>
        <begin position="53"/>
        <end position="72"/>
    </location>
</feature>
<dbReference type="InterPro" id="IPR012422">
    <property type="entry name" value="Cyt_c_oxidase_su4_bac-aa3"/>
</dbReference>
<dbReference type="RefSeq" id="WP_131617426.1">
    <property type="nucleotide sequence ID" value="NZ_CP036532.1"/>
</dbReference>
<keyword evidence="1" id="KW-0472">Membrane</keyword>
<accession>A0A4P6V589</accession>
<evidence type="ECO:0000313" key="3">
    <source>
        <dbReference type="EMBL" id="QBK31776.1"/>
    </source>
</evidence>
<keyword evidence="1" id="KW-1133">Transmembrane helix</keyword>
<dbReference type="OrthoDB" id="9812071at2"/>
<dbReference type="Pfam" id="PF07835">
    <property type="entry name" value="COX4_pro_2"/>
    <property type="match status" value="1"/>
</dbReference>
<gene>
    <name evidence="3" type="ORF">E0E05_14895</name>
</gene>
<evidence type="ECO:0000256" key="1">
    <source>
        <dbReference type="SAM" id="Phobius"/>
    </source>
</evidence>
<dbReference type="EMBL" id="CP036532">
    <property type="protein sequence ID" value="QBK31776.1"/>
    <property type="molecule type" value="Genomic_DNA"/>
</dbReference>
<dbReference type="AlphaFoldDB" id="A0A4P6V589"/>
<feature type="domain" description="Cytochrome c oxidase subunit IV bacterial aa3 type" evidence="2">
    <location>
        <begin position="11"/>
        <end position="49"/>
    </location>
</feature>
<organism evidence="3 4">
    <name type="scientific">Roseitalea porphyridii</name>
    <dbReference type="NCBI Taxonomy" id="1852022"/>
    <lineage>
        <taxon>Bacteria</taxon>
        <taxon>Pseudomonadati</taxon>
        <taxon>Pseudomonadota</taxon>
        <taxon>Alphaproteobacteria</taxon>
        <taxon>Hyphomicrobiales</taxon>
        <taxon>Ahrensiaceae</taxon>
        <taxon>Roseitalea</taxon>
    </lineage>
</organism>
<dbReference type="InterPro" id="IPR036596">
    <property type="entry name" value="Cyt-C_aa3_sf"/>
</dbReference>
<name>A0A4P6V589_9HYPH</name>
<proteinExistence type="predicted"/>
<protein>
    <submittedName>
        <fullName evidence="3">Aa3-type cytochrome c oxidase subunit IV</fullName>
    </submittedName>
</protein>
<dbReference type="SUPFAM" id="SSF81469">
    <property type="entry name" value="Bacterial aa3 type cytochrome c oxidase subunit IV"/>
    <property type="match status" value="1"/>
</dbReference>
<keyword evidence="1" id="KW-0812">Transmembrane</keyword>
<feature type="transmembrane region" description="Helical" evidence="1">
    <location>
        <begin position="24"/>
        <end position="47"/>
    </location>
</feature>
<dbReference type="GeneID" id="90768592"/>
<keyword evidence="4" id="KW-1185">Reference proteome</keyword>